<protein>
    <recommendedName>
        <fullName evidence="3">Zinc-finger</fullName>
    </recommendedName>
</protein>
<keyword evidence="2" id="KW-1185">Reference proteome</keyword>
<evidence type="ECO:0000313" key="1">
    <source>
        <dbReference type="EMBL" id="SDR19860.1"/>
    </source>
</evidence>
<name>A0A1H1H348_9ACTN</name>
<sequence>MVTARSMERTQVFWITPEDDTRQHATLCEPPAEGGKVEVLGGHAPVLAPEARDRRGCQMWHTRPFCEECFTAYLKLPIARPEWKS</sequence>
<dbReference type="AlphaFoldDB" id="A0A1H1H348"/>
<gene>
    <name evidence="1" type="ORF">SAMN04489718_4081</name>
</gene>
<dbReference type="Proteomes" id="UP000199301">
    <property type="component" value="Unassembled WGS sequence"/>
</dbReference>
<dbReference type="EMBL" id="FNKO01000002">
    <property type="protein sequence ID" value="SDR19860.1"/>
    <property type="molecule type" value="Genomic_DNA"/>
</dbReference>
<evidence type="ECO:0008006" key="3">
    <source>
        <dbReference type="Google" id="ProtNLM"/>
    </source>
</evidence>
<proteinExistence type="predicted"/>
<accession>A0A1H1H348</accession>
<organism evidence="1 2">
    <name type="scientific">Actinopolyspora saharensis</name>
    <dbReference type="NCBI Taxonomy" id="995062"/>
    <lineage>
        <taxon>Bacteria</taxon>
        <taxon>Bacillati</taxon>
        <taxon>Actinomycetota</taxon>
        <taxon>Actinomycetes</taxon>
        <taxon>Actinopolysporales</taxon>
        <taxon>Actinopolysporaceae</taxon>
        <taxon>Actinopolyspora</taxon>
    </lineage>
</organism>
<evidence type="ECO:0000313" key="2">
    <source>
        <dbReference type="Proteomes" id="UP000199301"/>
    </source>
</evidence>
<dbReference type="STRING" id="995062.SAMN04489718_4081"/>
<reference evidence="2" key="1">
    <citation type="submission" date="2016-10" db="EMBL/GenBank/DDBJ databases">
        <authorList>
            <person name="Varghese N."/>
            <person name="Submissions S."/>
        </authorList>
    </citation>
    <scope>NUCLEOTIDE SEQUENCE [LARGE SCALE GENOMIC DNA]</scope>
    <source>
        <strain evidence="2">DSM 45459</strain>
    </source>
</reference>